<evidence type="ECO:0000313" key="2">
    <source>
        <dbReference type="Proteomes" id="UP000696280"/>
    </source>
</evidence>
<proteinExistence type="predicted"/>
<accession>A0A9N9PX44</accession>
<reference evidence="1" key="1">
    <citation type="submission" date="2021-07" db="EMBL/GenBank/DDBJ databases">
        <authorList>
            <person name="Durling M."/>
        </authorList>
    </citation>
    <scope>NUCLEOTIDE SEQUENCE</scope>
</reference>
<gene>
    <name evidence="1" type="ORF">HYFRA_00009792</name>
</gene>
<organism evidence="1 2">
    <name type="scientific">Hymenoscyphus fraxineus</name>
    <dbReference type="NCBI Taxonomy" id="746836"/>
    <lineage>
        <taxon>Eukaryota</taxon>
        <taxon>Fungi</taxon>
        <taxon>Dikarya</taxon>
        <taxon>Ascomycota</taxon>
        <taxon>Pezizomycotina</taxon>
        <taxon>Leotiomycetes</taxon>
        <taxon>Helotiales</taxon>
        <taxon>Helotiaceae</taxon>
        <taxon>Hymenoscyphus</taxon>
    </lineage>
</organism>
<comment type="caution">
    <text evidence="1">The sequence shown here is derived from an EMBL/GenBank/DDBJ whole genome shotgun (WGS) entry which is preliminary data.</text>
</comment>
<protein>
    <submittedName>
        <fullName evidence="1">Uncharacterized protein</fullName>
    </submittedName>
</protein>
<dbReference type="Proteomes" id="UP000696280">
    <property type="component" value="Unassembled WGS sequence"/>
</dbReference>
<keyword evidence="2" id="KW-1185">Reference proteome</keyword>
<dbReference type="OrthoDB" id="10291154at2759"/>
<name>A0A9N9PX44_9HELO</name>
<sequence length="297" mass="34147">MSTTILQSLKMAFSQRASRPSCGFLDLPLEMQSEILRLALEQQINFIGIQRRNKEPPVYGIRYPNALSTSYGMCGSALSLLLINKSTSTEAAQILRNVIALLTHSIVNGTISQTAPPKFFELCETNRWWLDYEVFLDTIDDSFTARNHIRRLVVTPITFYTTFYDLPFWKFDQLADRMPQEFPQLREIALWFPLTQDKGRDYEASAPNLIFSLLERGILDAVRFLFNEPIEPDYDPLQNSYLSAVLSTNSLIRCSDTPGEVYFKVAGKNALLIREPEDTSSFRAQRRMTEMEYGWYG</sequence>
<evidence type="ECO:0000313" key="1">
    <source>
        <dbReference type="EMBL" id="CAG8958478.1"/>
    </source>
</evidence>
<dbReference type="EMBL" id="CAJVRL010000083">
    <property type="protein sequence ID" value="CAG8958478.1"/>
    <property type="molecule type" value="Genomic_DNA"/>
</dbReference>
<dbReference type="AlphaFoldDB" id="A0A9N9PX44"/>